<evidence type="ECO:0008006" key="8">
    <source>
        <dbReference type="Google" id="ProtNLM"/>
    </source>
</evidence>
<comment type="subcellular location">
    <subcellularLocation>
        <location evidence="1">Nucleus</location>
    </subcellularLocation>
</comment>
<reference evidence="6 7" key="1">
    <citation type="submission" date="2024-01" db="EMBL/GenBank/DDBJ databases">
        <authorList>
            <person name="Allen C."/>
            <person name="Tagirdzhanova G."/>
        </authorList>
    </citation>
    <scope>NUCLEOTIDE SEQUENCE [LARGE SCALE GENOMIC DNA]</scope>
</reference>
<keyword evidence="5" id="KW-0539">Nucleus</keyword>
<accession>A0ABP0BFZ0</accession>
<evidence type="ECO:0000313" key="7">
    <source>
        <dbReference type="Proteomes" id="UP001642406"/>
    </source>
</evidence>
<dbReference type="PANTHER" id="PTHR47338:SF16">
    <property type="entry name" value="TRANSCRIPTION FACTOR, PUTATIVE (AFU_ORTHOLOGUE AFUA_2G09360)-RELATED"/>
    <property type="match status" value="1"/>
</dbReference>
<evidence type="ECO:0000256" key="4">
    <source>
        <dbReference type="ARBA" id="ARBA00023163"/>
    </source>
</evidence>
<gene>
    <name evidence="6" type="ORF">SBRCBS47491_003505</name>
</gene>
<dbReference type="Proteomes" id="UP001642406">
    <property type="component" value="Unassembled WGS sequence"/>
</dbReference>
<evidence type="ECO:0000256" key="3">
    <source>
        <dbReference type="ARBA" id="ARBA00023015"/>
    </source>
</evidence>
<evidence type="ECO:0000256" key="5">
    <source>
        <dbReference type="ARBA" id="ARBA00023242"/>
    </source>
</evidence>
<evidence type="ECO:0000256" key="1">
    <source>
        <dbReference type="ARBA" id="ARBA00004123"/>
    </source>
</evidence>
<keyword evidence="4" id="KW-0804">Transcription</keyword>
<dbReference type="CDD" id="cd12148">
    <property type="entry name" value="fungal_TF_MHR"/>
    <property type="match status" value="1"/>
</dbReference>
<name>A0ABP0BFZ0_9PEZI</name>
<organism evidence="6 7">
    <name type="scientific">Sporothrix bragantina</name>
    <dbReference type="NCBI Taxonomy" id="671064"/>
    <lineage>
        <taxon>Eukaryota</taxon>
        <taxon>Fungi</taxon>
        <taxon>Dikarya</taxon>
        <taxon>Ascomycota</taxon>
        <taxon>Pezizomycotina</taxon>
        <taxon>Sordariomycetes</taxon>
        <taxon>Sordariomycetidae</taxon>
        <taxon>Ophiostomatales</taxon>
        <taxon>Ophiostomataceae</taxon>
        <taxon>Sporothrix</taxon>
    </lineage>
</organism>
<dbReference type="EMBL" id="CAWUHC010000023">
    <property type="protein sequence ID" value="CAK7218426.1"/>
    <property type="molecule type" value="Genomic_DNA"/>
</dbReference>
<sequence>MLDVWHSVCHGYPRQLQAKTSMPLPLEEELFENMTPGDDAPSGLDGVEITEQMRQGSIMANVVRLHMTYADITQLNRILAHEPHFTFLRDREVQRLSSELRDWLSGLPAHLRNTVENLEAFAAKSRGREFAVLHIIYHHQCQLLYYQYLQWASSAPSEAGPMEEEISRRVARCKAHAEALSALMWTMNTSAGSECLWSPVNGHLLVVASSIHLHSLLFDNDCGNDDDVLSSSRVRRIRQLLEQNFVMLLQFQKYWPTLKASLRRLAVFQRSCYRRGREQNFRMDPWMFDFLTKHDVAMEERGEEGEGGMVPDGVGDTEMMWSWLSDGNANATHDQLLESLTFS</sequence>
<dbReference type="InterPro" id="IPR050815">
    <property type="entry name" value="TF_fung"/>
</dbReference>
<protein>
    <recommendedName>
        <fullName evidence="8">C6 zinc finger domain containing protein</fullName>
    </recommendedName>
</protein>
<evidence type="ECO:0000256" key="2">
    <source>
        <dbReference type="ARBA" id="ARBA00022723"/>
    </source>
</evidence>
<dbReference type="PANTHER" id="PTHR47338">
    <property type="entry name" value="ZN(II)2CYS6 TRANSCRIPTION FACTOR (EUROFUNG)-RELATED"/>
    <property type="match status" value="1"/>
</dbReference>
<keyword evidence="2" id="KW-0479">Metal-binding</keyword>
<keyword evidence="7" id="KW-1185">Reference proteome</keyword>
<proteinExistence type="predicted"/>
<evidence type="ECO:0000313" key="6">
    <source>
        <dbReference type="EMBL" id="CAK7218426.1"/>
    </source>
</evidence>
<comment type="caution">
    <text evidence="6">The sequence shown here is derived from an EMBL/GenBank/DDBJ whole genome shotgun (WGS) entry which is preliminary data.</text>
</comment>
<keyword evidence="3" id="KW-0805">Transcription regulation</keyword>